<proteinExistence type="inferred from homology"/>
<evidence type="ECO:0000256" key="10">
    <source>
        <dbReference type="ARBA" id="ARBA00023237"/>
    </source>
</evidence>
<organism evidence="15 16">
    <name type="scientific">Marichromatium gracile</name>
    <name type="common">Chromatium gracile</name>
    <dbReference type="NCBI Taxonomy" id="1048"/>
    <lineage>
        <taxon>Bacteria</taxon>
        <taxon>Pseudomonadati</taxon>
        <taxon>Pseudomonadota</taxon>
        <taxon>Gammaproteobacteria</taxon>
        <taxon>Chromatiales</taxon>
        <taxon>Chromatiaceae</taxon>
        <taxon>Marichromatium</taxon>
    </lineage>
</organism>
<name>A0A4R4A7T9_MARGR</name>
<dbReference type="PANTHER" id="PTHR32552:SF81">
    <property type="entry name" value="TONB-DEPENDENT OUTER MEMBRANE RECEPTOR"/>
    <property type="match status" value="1"/>
</dbReference>
<comment type="similarity">
    <text evidence="11 12">Belongs to the TonB-dependent receptor family.</text>
</comment>
<keyword evidence="6" id="KW-0408">Iron</keyword>
<keyword evidence="8 12" id="KW-0798">TonB box</keyword>
<dbReference type="EMBL" id="SMDC01000008">
    <property type="protein sequence ID" value="TCW34907.1"/>
    <property type="molecule type" value="Genomic_DNA"/>
</dbReference>
<feature type="domain" description="TonB-dependent receptor plug" evidence="14">
    <location>
        <begin position="57"/>
        <end position="162"/>
    </location>
</feature>
<evidence type="ECO:0000256" key="3">
    <source>
        <dbReference type="ARBA" id="ARBA00022452"/>
    </source>
</evidence>
<dbReference type="InterPro" id="IPR039426">
    <property type="entry name" value="TonB-dep_rcpt-like"/>
</dbReference>
<dbReference type="PROSITE" id="PS52016">
    <property type="entry name" value="TONB_DEPENDENT_REC_3"/>
    <property type="match status" value="1"/>
</dbReference>
<comment type="caution">
    <text evidence="15">The sequence shown here is derived from an EMBL/GenBank/DDBJ whole genome shotgun (WGS) entry which is preliminary data.</text>
</comment>
<sequence length="705" mass="76607">MTPPQQIQPLILALVVGASGLTTLPVATHAAGAETGEASVSLSTITVTARRGEEQAKEIPFGLSVLGGEQLEEQRLDNLEEVLATVPGVDISGDGGPNNSNVRIRGVGSLYQLNMDDNSVVLNVDGVSMSTRNLALGMLDIERIEVLKGPQGTLFGRNSEAGAINVTTRKPTRYFEGHVRGEVGELGRKMGEAVFSGPISEQVSARVAYRNTTSDLWVENSRDGEPLMRPHEQTLRGTLLWEIGAGTEATLVAERYSIEHQANLIVAQPYGDQPANDLTPGLFDDNERKTERYSLEINHDLAGSRLSLITSLVSTDIVKWKAYDRTITEQVFGFPGEVAFLDTSEQDETSQELRWSSLPDAPVFWVTGLHLSQSDRTFDTLDTMTGNFYARDFSSQSAALFGELTYPLGDALKLTGGVRHSWDEKDYEASYRRGATVTRDERDLSDDYTTGRLALSYALSEETNLYGLLARGHKSGGFNDYASSIEGSTPYDSASVNTLELGFKHESLDGRFTLNGALFFNRVKDDHLLGYDAHTFAATAINADTESKGAELEGRYAFDNGLSLAAALSYTDAQITSDAVGVSGGDVDDGNRVPEVPRWGASLSLGHVKPLPAVGGLGPLTLNTQLSYRFVGERPGDPQNTFDLDAYQKLDLRVGLAAGNAELYLWADNLLDEDYDLYAYQYTPTLRIGAPARGRTVGLGVNYFF</sequence>
<dbReference type="GO" id="GO:0006826">
    <property type="term" value="P:iron ion transport"/>
    <property type="evidence" value="ECO:0007669"/>
    <property type="project" value="UniProtKB-KW"/>
</dbReference>
<evidence type="ECO:0000313" key="16">
    <source>
        <dbReference type="Proteomes" id="UP000295247"/>
    </source>
</evidence>
<evidence type="ECO:0000256" key="2">
    <source>
        <dbReference type="ARBA" id="ARBA00022448"/>
    </source>
</evidence>
<dbReference type="Proteomes" id="UP000295247">
    <property type="component" value="Unassembled WGS sequence"/>
</dbReference>
<dbReference type="Pfam" id="PF07715">
    <property type="entry name" value="Plug"/>
    <property type="match status" value="1"/>
</dbReference>
<evidence type="ECO:0000256" key="5">
    <source>
        <dbReference type="ARBA" id="ARBA00022692"/>
    </source>
</evidence>
<keyword evidence="10 11" id="KW-0998">Cell outer membrane</keyword>
<dbReference type="SUPFAM" id="SSF56935">
    <property type="entry name" value="Porins"/>
    <property type="match status" value="1"/>
</dbReference>
<evidence type="ECO:0000256" key="9">
    <source>
        <dbReference type="ARBA" id="ARBA00023136"/>
    </source>
</evidence>
<dbReference type="AlphaFoldDB" id="A0A4R4A7T9"/>
<evidence type="ECO:0000256" key="8">
    <source>
        <dbReference type="ARBA" id="ARBA00023077"/>
    </source>
</evidence>
<evidence type="ECO:0000256" key="11">
    <source>
        <dbReference type="PROSITE-ProRule" id="PRU01360"/>
    </source>
</evidence>
<dbReference type="RefSeq" id="WP_123140921.1">
    <property type="nucleotide sequence ID" value="NZ_NRRH01000013.1"/>
</dbReference>
<evidence type="ECO:0000259" key="14">
    <source>
        <dbReference type="Pfam" id="PF07715"/>
    </source>
</evidence>
<feature type="domain" description="TonB-dependent receptor-like beta-barrel" evidence="13">
    <location>
        <begin position="271"/>
        <end position="670"/>
    </location>
</feature>
<evidence type="ECO:0000256" key="6">
    <source>
        <dbReference type="ARBA" id="ARBA00023004"/>
    </source>
</evidence>
<keyword evidence="4" id="KW-0410">Iron transport</keyword>
<evidence type="ECO:0000256" key="12">
    <source>
        <dbReference type="RuleBase" id="RU003357"/>
    </source>
</evidence>
<keyword evidence="2 11" id="KW-0813">Transport</keyword>
<dbReference type="GO" id="GO:0009279">
    <property type="term" value="C:cell outer membrane"/>
    <property type="evidence" value="ECO:0007669"/>
    <property type="project" value="UniProtKB-SubCell"/>
</dbReference>
<protein>
    <submittedName>
        <fullName evidence="15">Iron complex outermembrane receptor protein</fullName>
    </submittedName>
</protein>
<keyword evidence="5 11" id="KW-0812">Transmembrane</keyword>
<evidence type="ECO:0000313" key="15">
    <source>
        <dbReference type="EMBL" id="TCW34907.1"/>
    </source>
</evidence>
<dbReference type="PANTHER" id="PTHR32552">
    <property type="entry name" value="FERRICHROME IRON RECEPTOR-RELATED"/>
    <property type="match status" value="1"/>
</dbReference>
<dbReference type="Pfam" id="PF00593">
    <property type="entry name" value="TonB_dep_Rec_b-barrel"/>
    <property type="match status" value="1"/>
</dbReference>
<dbReference type="InterPro" id="IPR012910">
    <property type="entry name" value="Plug_dom"/>
</dbReference>
<evidence type="ECO:0000256" key="1">
    <source>
        <dbReference type="ARBA" id="ARBA00004571"/>
    </source>
</evidence>
<evidence type="ECO:0000256" key="7">
    <source>
        <dbReference type="ARBA" id="ARBA00023065"/>
    </source>
</evidence>
<dbReference type="CDD" id="cd01347">
    <property type="entry name" value="ligand_gated_channel"/>
    <property type="match status" value="1"/>
</dbReference>
<dbReference type="InterPro" id="IPR036942">
    <property type="entry name" value="Beta-barrel_TonB_sf"/>
</dbReference>
<keyword evidence="15" id="KW-0675">Receptor</keyword>
<comment type="subcellular location">
    <subcellularLocation>
        <location evidence="1 11">Cell outer membrane</location>
        <topology evidence="1 11">Multi-pass membrane protein</topology>
    </subcellularLocation>
</comment>
<reference evidence="15 16" key="1">
    <citation type="submission" date="2019-03" db="EMBL/GenBank/DDBJ databases">
        <title>Genomic Encyclopedia of Type Strains, Phase IV (KMG-IV): sequencing the most valuable type-strain genomes for metagenomic binning, comparative biology and taxonomic classification.</title>
        <authorList>
            <person name="Goeker M."/>
        </authorList>
    </citation>
    <scope>NUCLEOTIDE SEQUENCE [LARGE SCALE GENOMIC DNA]</scope>
    <source>
        <strain evidence="15 16">DSM 203</strain>
    </source>
</reference>
<gene>
    <name evidence="15" type="ORF">EDC29_10868</name>
</gene>
<evidence type="ECO:0000256" key="4">
    <source>
        <dbReference type="ARBA" id="ARBA00022496"/>
    </source>
</evidence>
<keyword evidence="3 11" id="KW-1134">Transmembrane beta strand</keyword>
<evidence type="ECO:0000259" key="13">
    <source>
        <dbReference type="Pfam" id="PF00593"/>
    </source>
</evidence>
<keyword evidence="9 11" id="KW-0472">Membrane</keyword>
<accession>A0A4R4A7T9</accession>
<dbReference type="Gene3D" id="2.40.170.20">
    <property type="entry name" value="TonB-dependent receptor, beta-barrel domain"/>
    <property type="match status" value="1"/>
</dbReference>
<dbReference type="InterPro" id="IPR000531">
    <property type="entry name" value="Beta-barrel_TonB"/>
</dbReference>
<keyword evidence="7" id="KW-0406">Ion transport</keyword>